<dbReference type="Pfam" id="PF14604">
    <property type="entry name" value="SH3_9"/>
    <property type="match status" value="1"/>
</dbReference>
<evidence type="ECO:0000256" key="2">
    <source>
        <dbReference type="ARBA" id="ARBA00023043"/>
    </source>
</evidence>
<comment type="caution">
    <text evidence="8">The sequence shown here is derived from an EMBL/GenBank/DDBJ whole genome shotgun (WGS) entry which is preliminary data.</text>
</comment>
<evidence type="ECO:0000256" key="6">
    <source>
        <dbReference type="SAM" id="MobiDB-lite"/>
    </source>
</evidence>
<dbReference type="EMBL" id="VEVO01004202">
    <property type="protein sequence ID" value="KAF0021603.1"/>
    <property type="molecule type" value="Genomic_DNA"/>
</dbReference>
<sequence>MYDYAAASRDELSFSKGQLINILDKTNPDWWKAEANGVTGLLPTNYVKMTTESDPSQQCTVDSSSMSEHGESDGKCKIVSVSHCGITGEHKPVGSVIHI</sequence>
<dbReference type="AlphaFoldDB" id="A0A6A4RIB4"/>
<protein>
    <recommendedName>
        <fullName evidence="4">Osteoclast-stimulating factor 1</fullName>
    </recommendedName>
</protein>
<dbReference type="PANTHER" id="PTHR46026:SF1">
    <property type="entry name" value="RHO-TYPE GUANINE NUCLEOTIDE EXCHANGE FACTOR, ISOFORM F"/>
    <property type="match status" value="1"/>
</dbReference>
<keyword evidence="1 5" id="KW-0728">SH3 domain</keyword>
<dbReference type="PANTHER" id="PTHR46026">
    <property type="entry name" value="RHO-TYPE GUANINE NUCLEOTIDE EXCHANGE FACTOR, ISOFORM F"/>
    <property type="match status" value="1"/>
</dbReference>
<dbReference type="SMART" id="SM00326">
    <property type="entry name" value="SH3"/>
    <property type="match status" value="1"/>
</dbReference>
<reference evidence="8 9" key="1">
    <citation type="submission" date="2019-06" db="EMBL/GenBank/DDBJ databases">
        <title>Draft genomes of female and male turbot (Scophthalmus maximus).</title>
        <authorList>
            <person name="Xu H."/>
            <person name="Xu X.-W."/>
            <person name="Shao C."/>
            <person name="Chen S."/>
        </authorList>
    </citation>
    <scope>NUCLEOTIDE SEQUENCE [LARGE SCALE GENOMIC DNA]</scope>
    <source>
        <strain evidence="8">Ysfricsl-2016a</strain>
        <tissue evidence="8">Blood</tissue>
    </source>
</reference>
<evidence type="ECO:0000256" key="4">
    <source>
        <dbReference type="ARBA" id="ARBA00040640"/>
    </source>
</evidence>
<proteinExistence type="predicted"/>
<gene>
    <name evidence="8" type="ORF">F2P81_026144</name>
</gene>
<accession>A0A6A4RIB4</accession>
<dbReference type="FunFam" id="2.30.30.40:FF:000072">
    <property type="entry name" value="Unconventional Myosin IB"/>
    <property type="match status" value="1"/>
</dbReference>
<feature type="region of interest" description="Disordered" evidence="6">
    <location>
        <begin position="53"/>
        <end position="73"/>
    </location>
</feature>
<evidence type="ECO:0000259" key="7">
    <source>
        <dbReference type="PROSITE" id="PS50002"/>
    </source>
</evidence>
<dbReference type="PROSITE" id="PS50002">
    <property type="entry name" value="SH3"/>
    <property type="match status" value="1"/>
</dbReference>
<evidence type="ECO:0000313" key="8">
    <source>
        <dbReference type="EMBL" id="KAF0021603.1"/>
    </source>
</evidence>
<comment type="function">
    <text evidence="3">Induces bone resorption, acting probably through a signaling cascade which results in the secretion of factor(s) enhancing osteoclast formation and activity.</text>
</comment>
<organism evidence="8 9">
    <name type="scientific">Scophthalmus maximus</name>
    <name type="common">Turbot</name>
    <name type="synonym">Psetta maxima</name>
    <dbReference type="NCBI Taxonomy" id="52904"/>
    <lineage>
        <taxon>Eukaryota</taxon>
        <taxon>Metazoa</taxon>
        <taxon>Chordata</taxon>
        <taxon>Craniata</taxon>
        <taxon>Vertebrata</taxon>
        <taxon>Euteleostomi</taxon>
        <taxon>Actinopterygii</taxon>
        <taxon>Neopterygii</taxon>
        <taxon>Teleostei</taxon>
        <taxon>Neoteleostei</taxon>
        <taxon>Acanthomorphata</taxon>
        <taxon>Carangaria</taxon>
        <taxon>Pleuronectiformes</taxon>
        <taxon>Pleuronectoidei</taxon>
        <taxon>Scophthalmidae</taxon>
        <taxon>Scophthalmus</taxon>
    </lineage>
</organism>
<evidence type="ECO:0000256" key="1">
    <source>
        <dbReference type="ARBA" id="ARBA00022443"/>
    </source>
</evidence>
<name>A0A6A4RIB4_SCOMX</name>
<feature type="compositionally biased region" description="Polar residues" evidence="6">
    <location>
        <begin position="53"/>
        <end position="67"/>
    </location>
</feature>
<evidence type="ECO:0000256" key="5">
    <source>
        <dbReference type="PROSITE-ProRule" id="PRU00192"/>
    </source>
</evidence>
<keyword evidence="2" id="KW-0040">ANK repeat</keyword>
<dbReference type="InterPro" id="IPR001452">
    <property type="entry name" value="SH3_domain"/>
</dbReference>
<dbReference type="PRINTS" id="PR01887">
    <property type="entry name" value="SPECTRNALPHA"/>
</dbReference>
<feature type="domain" description="SH3" evidence="7">
    <location>
        <begin position="1"/>
        <end position="52"/>
    </location>
</feature>
<dbReference type="InterPro" id="IPR036028">
    <property type="entry name" value="SH3-like_dom_sf"/>
</dbReference>
<evidence type="ECO:0000256" key="3">
    <source>
        <dbReference type="ARBA" id="ARBA00037432"/>
    </source>
</evidence>
<dbReference type="Gene3D" id="2.30.30.40">
    <property type="entry name" value="SH3 Domains"/>
    <property type="match status" value="1"/>
</dbReference>
<dbReference type="PRINTS" id="PR00452">
    <property type="entry name" value="SH3DOMAIN"/>
</dbReference>
<evidence type="ECO:0000313" key="9">
    <source>
        <dbReference type="Proteomes" id="UP000438429"/>
    </source>
</evidence>
<dbReference type="Proteomes" id="UP000438429">
    <property type="component" value="Unassembled WGS sequence"/>
</dbReference>
<dbReference type="SUPFAM" id="SSF50044">
    <property type="entry name" value="SH3-domain"/>
    <property type="match status" value="1"/>
</dbReference>